<proteinExistence type="inferred from homology"/>
<gene>
    <name evidence="9" type="ORF">L1049_002418</name>
</gene>
<dbReference type="SUPFAM" id="SSF56112">
    <property type="entry name" value="Protein kinase-like (PK-like)"/>
    <property type="match status" value="1"/>
</dbReference>
<dbReference type="InterPro" id="IPR008271">
    <property type="entry name" value="Ser/Thr_kinase_AS"/>
</dbReference>
<dbReference type="AlphaFoldDB" id="A0AAP0NJL0"/>
<dbReference type="PROSITE" id="PS00107">
    <property type="entry name" value="PROTEIN_KINASE_ATP"/>
    <property type="match status" value="1"/>
</dbReference>
<dbReference type="Gene3D" id="3.30.200.20">
    <property type="entry name" value="Phosphorylase Kinase, domain 1"/>
    <property type="match status" value="1"/>
</dbReference>
<dbReference type="GO" id="GO:0008353">
    <property type="term" value="F:RNA polymerase II CTD heptapeptide repeat kinase activity"/>
    <property type="evidence" value="ECO:0007669"/>
    <property type="project" value="TreeGrafter"/>
</dbReference>
<feature type="region of interest" description="Disordered" evidence="7">
    <location>
        <begin position="468"/>
        <end position="537"/>
    </location>
</feature>
<protein>
    <recommendedName>
        <fullName evidence="8">Protein kinase domain-containing protein</fullName>
    </recommendedName>
</protein>
<reference evidence="9 10" key="1">
    <citation type="journal article" date="2024" name="Plant J.">
        <title>Genome sequences and population genomics reveal climatic adaptation and genomic divergence between two closely related sweetgum species.</title>
        <authorList>
            <person name="Xu W.Q."/>
            <person name="Ren C.Q."/>
            <person name="Zhang X.Y."/>
            <person name="Comes H.P."/>
            <person name="Liu X.H."/>
            <person name="Li Y.G."/>
            <person name="Kettle C.J."/>
            <person name="Jalonen R."/>
            <person name="Gaisberger H."/>
            <person name="Ma Y.Z."/>
            <person name="Qiu Y.X."/>
        </authorList>
    </citation>
    <scope>NUCLEOTIDE SEQUENCE [LARGE SCALE GENOMIC DNA]</scope>
    <source>
        <strain evidence="9">Hangzhou</strain>
    </source>
</reference>
<dbReference type="PANTHER" id="PTHR24056">
    <property type="entry name" value="CELL DIVISION PROTEIN KINASE"/>
    <property type="match status" value="1"/>
</dbReference>
<dbReference type="FunFam" id="1.10.510.10:FF:000620">
    <property type="entry name" value="Putative serine/threonine-protein kinase"/>
    <property type="match status" value="1"/>
</dbReference>
<dbReference type="PANTHER" id="PTHR24056:SF221">
    <property type="entry name" value="OS02G0304500 PROTEIN"/>
    <property type="match status" value="1"/>
</dbReference>
<evidence type="ECO:0000256" key="1">
    <source>
        <dbReference type="ARBA" id="ARBA00006485"/>
    </source>
</evidence>
<organism evidence="9 10">
    <name type="scientific">Liquidambar formosana</name>
    <name type="common">Formosan gum</name>
    <dbReference type="NCBI Taxonomy" id="63359"/>
    <lineage>
        <taxon>Eukaryota</taxon>
        <taxon>Viridiplantae</taxon>
        <taxon>Streptophyta</taxon>
        <taxon>Embryophyta</taxon>
        <taxon>Tracheophyta</taxon>
        <taxon>Spermatophyta</taxon>
        <taxon>Magnoliopsida</taxon>
        <taxon>eudicotyledons</taxon>
        <taxon>Gunneridae</taxon>
        <taxon>Pentapetalae</taxon>
        <taxon>Saxifragales</taxon>
        <taxon>Altingiaceae</taxon>
        <taxon>Liquidambar</taxon>
    </lineage>
</organism>
<dbReference type="InterPro" id="IPR011009">
    <property type="entry name" value="Kinase-like_dom_sf"/>
</dbReference>
<evidence type="ECO:0000313" key="9">
    <source>
        <dbReference type="EMBL" id="KAK9272049.1"/>
    </source>
</evidence>
<accession>A0AAP0NJL0</accession>
<keyword evidence="4" id="KW-0418">Kinase</keyword>
<evidence type="ECO:0000256" key="2">
    <source>
        <dbReference type="ARBA" id="ARBA00022679"/>
    </source>
</evidence>
<dbReference type="PROSITE" id="PS50011">
    <property type="entry name" value="PROTEIN_KINASE_DOM"/>
    <property type="match status" value="1"/>
</dbReference>
<feature type="domain" description="Protein kinase" evidence="8">
    <location>
        <begin position="153"/>
        <end position="435"/>
    </location>
</feature>
<dbReference type="Pfam" id="PF00069">
    <property type="entry name" value="Pkinase"/>
    <property type="match status" value="1"/>
</dbReference>
<dbReference type="GO" id="GO:0005634">
    <property type="term" value="C:nucleus"/>
    <property type="evidence" value="ECO:0007669"/>
    <property type="project" value="TreeGrafter"/>
</dbReference>
<dbReference type="CDD" id="cd07840">
    <property type="entry name" value="STKc_CDK9_like"/>
    <property type="match status" value="1"/>
</dbReference>
<evidence type="ECO:0000256" key="6">
    <source>
        <dbReference type="PROSITE-ProRule" id="PRU10141"/>
    </source>
</evidence>
<dbReference type="EMBL" id="JBBPBK010000013">
    <property type="protein sequence ID" value="KAK9272049.1"/>
    <property type="molecule type" value="Genomic_DNA"/>
</dbReference>
<name>A0AAP0NJL0_LIQFO</name>
<dbReference type="Gene3D" id="1.10.510.10">
    <property type="entry name" value="Transferase(Phosphotransferase) domain 1"/>
    <property type="match status" value="1"/>
</dbReference>
<dbReference type="GO" id="GO:0005524">
    <property type="term" value="F:ATP binding"/>
    <property type="evidence" value="ECO:0007669"/>
    <property type="project" value="UniProtKB-UniRule"/>
</dbReference>
<dbReference type="FunFam" id="3.30.200.20:FF:000021">
    <property type="entry name" value="probable serine/threonine-protein kinase At1g54610"/>
    <property type="match status" value="1"/>
</dbReference>
<feature type="binding site" evidence="6">
    <location>
        <position position="182"/>
    </location>
    <ligand>
        <name>ATP</name>
        <dbReference type="ChEBI" id="CHEBI:30616"/>
    </ligand>
</feature>
<evidence type="ECO:0000259" key="8">
    <source>
        <dbReference type="PROSITE" id="PS50011"/>
    </source>
</evidence>
<dbReference type="PROSITE" id="PS00108">
    <property type="entry name" value="PROTEIN_KINASE_ST"/>
    <property type="match status" value="1"/>
</dbReference>
<sequence length="613" mass="68380">MGCVYGKSLMYSPPRVLEKLKLDNGYVKGGNGRGPTGQKQQVNEPVVKLLRNEVKIEKVRVLNGGSGGGGGGGKVVAREGEQRQNNGGVGGRVVASEGEQRQNTGGVGGNVSQRIRLKKIGGDELVNGWPKWLIDNIRGDALDGLVPKSADSYDKLAKVGQGTYSNVYKARDRDTGKIVALKKVRFDTSEPESVKFMAREIMILQKLNHPNIIKLEGLATSRMQYSLYLVFDFMPSDLSRVVSRPGTKLTEPQVKSYMQQLLSGLQHCHERGILHRDIKGSNLLIDKNGMLKIADFGLANYFFPKPKRPLTSRVVTLWYRAPELLLGSTDYGVGIDLWSAGCLLAEMFVGRPIMPGRTEVEQLHRIFKLSGSPSEDYWRKMKLPTSFRPPQQYKPSFQEAFKDFPTSSFGLLTKLLDLDPPSRGSSTSALHSEFFSSSPLACDLSGLPIIYKEAAELTQTNDWKRRSILKGKQQSRTNNEDRREKGLTTEQAKGETGSSKELEKNAELNTQSQEMGNSGSSTSSSMRPSRFEERSLPFPSPVLYPLRSFSFRTEAHPNVPKNIKNFPVQTSRTENTNHDEGERSILSRRSLSTLDFRRLNVEEISKLFRLDNN</sequence>
<keyword evidence="5 6" id="KW-0067">ATP-binding</keyword>
<comment type="caution">
    <text evidence="9">The sequence shown here is derived from an EMBL/GenBank/DDBJ whole genome shotgun (WGS) entry which is preliminary data.</text>
</comment>
<keyword evidence="2" id="KW-0808">Transferase</keyword>
<evidence type="ECO:0000256" key="5">
    <source>
        <dbReference type="ARBA" id="ARBA00022840"/>
    </source>
</evidence>
<feature type="compositionally biased region" description="Low complexity" evidence="7">
    <location>
        <begin position="518"/>
        <end position="528"/>
    </location>
</feature>
<dbReference type="GO" id="GO:0000307">
    <property type="term" value="C:cyclin-dependent protein kinase holoenzyme complex"/>
    <property type="evidence" value="ECO:0007669"/>
    <property type="project" value="TreeGrafter"/>
</dbReference>
<dbReference type="Proteomes" id="UP001415857">
    <property type="component" value="Unassembled WGS sequence"/>
</dbReference>
<keyword evidence="10" id="KW-1185">Reference proteome</keyword>
<comment type="similarity">
    <text evidence="1">Belongs to the protein kinase superfamily. CMGC Ser/Thr protein kinase family. CDC2/CDKX subfamily.</text>
</comment>
<dbReference type="GO" id="GO:0032968">
    <property type="term" value="P:positive regulation of transcription elongation by RNA polymerase II"/>
    <property type="evidence" value="ECO:0007669"/>
    <property type="project" value="TreeGrafter"/>
</dbReference>
<dbReference type="InterPro" id="IPR017441">
    <property type="entry name" value="Protein_kinase_ATP_BS"/>
</dbReference>
<feature type="compositionally biased region" description="Polar residues" evidence="7">
    <location>
        <begin position="507"/>
        <end position="517"/>
    </location>
</feature>
<feature type="compositionally biased region" description="Basic and acidic residues" evidence="7">
    <location>
        <begin position="478"/>
        <end position="487"/>
    </location>
</feature>
<evidence type="ECO:0000256" key="3">
    <source>
        <dbReference type="ARBA" id="ARBA00022741"/>
    </source>
</evidence>
<dbReference type="SMART" id="SM00220">
    <property type="entry name" value="S_TKc"/>
    <property type="match status" value="1"/>
</dbReference>
<feature type="compositionally biased region" description="Polar residues" evidence="7">
    <location>
        <begin position="488"/>
        <end position="497"/>
    </location>
</feature>
<evidence type="ECO:0000256" key="7">
    <source>
        <dbReference type="SAM" id="MobiDB-lite"/>
    </source>
</evidence>
<keyword evidence="3 6" id="KW-0547">Nucleotide-binding</keyword>
<evidence type="ECO:0000313" key="10">
    <source>
        <dbReference type="Proteomes" id="UP001415857"/>
    </source>
</evidence>
<dbReference type="InterPro" id="IPR000719">
    <property type="entry name" value="Prot_kinase_dom"/>
</dbReference>
<evidence type="ECO:0000256" key="4">
    <source>
        <dbReference type="ARBA" id="ARBA00022777"/>
    </source>
</evidence>
<feature type="region of interest" description="Disordered" evidence="7">
    <location>
        <begin position="79"/>
        <end position="108"/>
    </location>
</feature>
<dbReference type="InterPro" id="IPR050108">
    <property type="entry name" value="CDK"/>
</dbReference>